<evidence type="ECO:0000256" key="6">
    <source>
        <dbReference type="ARBA" id="ARBA00023242"/>
    </source>
</evidence>
<evidence type="ECO:0000256" key="1">
    <source>
        <dbReference type="ARBA" id="ARBA00022723"/>
    </source>
</evidence>
<feature type="domain" description="Zn(2)-C6 fungal-type" evidence="8">
    <location>
        <begin position="15"/>
        <end position="46"/>
    </location>
</feature>
<feature type="compositionally biased region" description="Polar residues" evidence="7">
    <location>
        <begin position="54"/>
        <end position="75"/>
    </location>
</feature>
<keyword evidence="3" id="KW-0805">Transcription regulation</keyword>
<reference evidence="9 10" key="1">
    <citation type="journal article" date="2024" name="IMA Fungus">
        <title>Apiospora arundinis, a panoply of carbohydrate-active enzymes and secondary metabolites.</title>
        <authorList>
            <person name="Sorensen T."/>
            <person name="Petersen C."/>
            <person name="Muurmann A.T."/>
            <person name="Christiansen J.V."/>
            <person name="Brundto M.L."/>
            <person name="Overgaard C.K."/>
            <person name="Boysen A.T."/>
            <person name="Wollenberg R.D."/>
            <person name="Larsen T.O."/>
            <person name="Sorensen J.L."/>
            <person name="Nielsen K.L."/>
            <person name="Sondergaard T.E."/>
        </authorList>
    </citation>
    <scope>NUCLEOTIDE SEQUENCE [LARGE SCALE GENOMIC DNA]</scope>
    <source>
        <strain evidence="9 10">AAU 773</strain>
    </source>
</reference>
<proteinExistence type="predicted"/>
<comment type="caution">
    <text evidence="9">The sequence shown here is derived from an EMBL/GenBank/DDBJ whole genome shotgun (WGS) entry which is preliminary data.</text>
</comment>
<keyword evidence="1" id="KW-0479">Metal-binding</keyword>
<feature type="region of interest" description="Disordered" evidence="7">
    <location>
        <begin position="696"/>
        <end position="770"/>
    </location>
</feature>
<dbReference type="PANTHER" id="PTHR31944">
    <property type="entry name" value="HEME-RESPONSIVE ZINC FINGER TRANSCRIPTION FACTOR HAP1"/>
    <property type="match status" value="1"/>
</dbReference>
<feature type="compositionally biased region" description="Low complexity" evidence="7">
    <location>
        <begin position="102"/>
        <end position="114"/>
    </location>
</feature>
<evidence type="ECO:0000256" key="5">
    <source>
        <dbReference type="ARBA" id="ARBA00023163"/>
    </source>
</evidence>
<protein>
    <submittedName>
        <fullName evidence="9">Activator of stress s 1</fullName>
    </submittedName>
</protein>
<dbReference type="InterPro" id="IPR036864">
    <property type="entry name" value="Zn2-C6_fun-type_DNA-bd_sf"/>
</dbReference>
<dbReference type="SUPFAM" id="SSF57701">
    <property type="entry name" value="Zn2/Cys6 DNA-binding domain"/>
    <property type="match status" value="1"/>
</dbReference>
<sequence length="940" mass="102645">MDPGPIHRRRRPAIACTECRRRKVSCDLASPCGPCRKSRSSLRCVYNNNNNNNSTGSKAKTRNASTESLNNIHNANTRRAHARGRRSTSDFSSRQGSEETPETSASGSSATTYTNLSDSEHQSISSAPKIADLDQDMLDLDSSALDMNLFSGFDFLNMDQLGYHEPPSHPKPSLSLPEGLWDTSKTLDFPSMFHCGQLNFDLENYWDFQPSTSPHVEDRAAVVKQPPSSEWLDLGVGREVVLHLLRKYTRAVPNADVAVLSGDEMARPLMEILAKLEQAALQELEKKGIPAPCMWPSPSSSDLTVTAARKMLPSRPQCDALVKTYLNTFESVLSIVHVPSFLQEYERLWDSPSATMTREDTAADETFICNLLLIITLGSYATLNPHASTEGPSALQGQAACWVTFVKHWTTRQMVSGYRASIGTAQTMCLMALTKLIRPQHNAVAGVNLLLGDYDLTRIGFQIGLHRKPTANMSKKDAEMHRGLWATMLELSLQQCFDKGLPAPLTPASYDCEPPSGSDIEAEKGNAYEDDTNDSGESFGHRPGGVGKLTIIEMLAKTQKLRIQVLDVLNAPSSPQAYDSSHQLAAELNEVCNNNLATLRRTPPSSTRDFQIHMLEMFTRPFVIALHCPFADQASAANPTYYYSRIMRMELSALLLAHPCSPESVHHDDNQNNNGGSSVASSSASSYWQFIPNFMTKQQQQTSQTSNAANTDPNPWDLMMQHNNNIDAIHNMGGSPNSKHHTKTNSDDSTGMMKTPDQEREMTSSSSSETLPPDVYASLLLHGHGFYAHARRQATAALFLDLISELEEQAFPTLQGATRQRLREVLQNVVRVFEQRVVCAGGTHSTREFVLFSAAAAYVDGLLAREQRGGIGVGVGGVGVGIGGAGVTFDHIHNKPDDVDGAVASAATKALTLCAEIVGQKSMSLSSSSAQSVNLSPTGL</sequence>
<keyword evidence="5" id="KW-0804">Transcription</keyword>
<dbReference type="PROSITE" id="PS00463">
    <property type="entry name" value="ZN2_CY6_FUNGAL_1"/>
    <property type="match status" value="1"/>
</dbReference>
<gene>
    <name evidence="9" type="ORF">PGQ11_015551</name>
</gene>
<dbReference type="Pfam" id="PF00172">
    <property type="entry name" value="Zn_clus"/>
    <property type="match status" value="1"/>
</dbReference>
<keyword evidence="4" id="KW-0238">DNA-binding</keyword>
<evidence type="ECO:0000256" key="4">
    <source>
        <dbReference type="ARBA" id="ARBA00023125"/>
    </source>
</evidence>
<dbReference type="SMART" id="SM00066">
    <property type="entry name" value="GAL4"/>
    <property type="match status" value="1"/>
</dbReference>
<feature type="compositionally biased region" description="Basic residues" evidence="7">
    <location>
        <begin position="76"/>
        <end position="86"/>
    </location>
</feature>
<dbReference type="InterPro" id="IPR001138">
    <property type="entry name" value="Zn2Cys6_DnaBD"/>
</dbReference>
<evidence type="ECO:0000313" key="10">
    <source>
        <dbReference type="Proteomes" id="UP001390339"/>
    </source>
</evidence>
<dbReference type="InterPro" id="IPR051430">
    <property type="entry name" value="Fungal_TF_Env_Response"/>
</dbReference>
<accession>A0ABR2HLP8</accession>
<dbReference type="EMBL" id="JAPCWZ010000010">
    <property type="protein sequence ID" value="KAK8849071.1"/>
    <property type="molecule type" value="Genomic_DNA"/>
</dbReference>
<keyword evidence="10" id="KW-1185">Reference proteome</keyword>
<dbReference type="Gene3D" id="4.10.240.10">
    <property type="entry name" value="Zn(2)-C6 fungal-type DNA-binding domain"/>
    <property type="match status" value="1"/>
</dbReference>
<dbReference type="CDD" id="cd00067">
    <property type="entry name" value="GAL4"/>
    <property type="match status" value="1"/>
</dbReference>
<evidence type="ECO:0000259" key="8">
    <source>
        <dbReference type="PROSITE" id="PS50048"/>
    </source>
</evidence>
<evidence type="ECO:0000313" key="9">
    <source>
        <dbReference type="EMBL" id="KAK8849071.1"/>
    </source>
</evidence>
<dbReference type="PROSITE" id="PS50048">
    <property type="entry name" value="ZN2_CY6_FUNGAL_2"/>
    <property type="match status" value="1"/>
</dbReference>
<keyword evidence="6" id="KW-0539">Nucleus</keyword>
<keyword evidence="2" id="KW-0862">Zinc</keyword>
<feature type="region of interest" description="Disordered" evidence="7">
    <location>
        <begin position="47"/>
        <end position="123"/>
    </location>
</feature>
<name>A0ABR2HLP8_9PEZI</name>
<dbReference type="Proteomes" id="UP001390339">
    <property type="component" value="Unassembled WGS sequence"/>
</dbReference>
<feature type="region of interest" description="Disordered" evidence="7">
    <location>
        <begin position="507"/>
        <end position="542"/>
    </location>
</feature>
<evidence type="ECO:0000256" key="2">
    <source>
        <dbReference type="ARBA" id="ARBA00022833"/>
    </source>
</evidence>
<organism evidence="9 10">
    <name type="scientific">Apiospora arundinis</name>
    <dbReference type="NCBI Taxonomy" id="335852"/>
    <lineage>
        <taxon>Eukaryota</taxon>
        <taxon>Fungi</taxon>
        <taxon>Dikarya</taxon>
        <taxon>Ascomycota</taxon>
        <taxon>Pezizomycotina</taxon>
        <taxon>Sordariomycetes</taxon>
        <taxon>Xylariomycetidae</taxon>
        <taxon>Amphisphaeriales</taxon>
        <taxon>Apiosporaceae</taxon>
        <taxon>Apiospora</taxon>
    </lineage>
</organism>
<dbReference type="PANTHER" id="PTHR31944:SF129">
    <property type="entry name" value="ASPYRIDONES CLUSTER REGULATOR APDR-RELATED"/>
    <property type="match status" value="1"/>
</dbReference>
<evidence type="ECO:0000256" key="3">
    <source>
        <dbReference type="ARBA" id="ARBA00023015"/>
    </source>
</evidence>
<evidence type="ECO:0000256" key="7">
    <source>
        <dbReference type="SAM" id="MobiDB-lite"/>
    </source>
</evidence>
<dbReference type="CDD" id="cd12148">
    <property type="entry name" value="fungal_TF_MHR"/>
    <property type="match status" value="1"/>
</dbReference>
<feature type="compositionally biased region" description="Low complexity" evidence="7">
    <location>
        <begin position="698"/>
        <end position="711"/>
    </location>
</feature>